<comment type="similarity">
    <text evidence="2">Belongs to the GerABKA family.</text>
</comment>
<accession>A0ABU5CQP7</accession>
<organism evidence="5 6">
    <name type="scientific">Paracerasibacillus soli</name>
    <dbReference type="NCBI Taxonomy" id="480284"/>
    <lineage>
        <taxon>Bacteria</taxon>
        <taxon>Bacillati</taxon>
        <taxon>Bacillota</taxon>
        <taxon>Bacilli</taxon>
        <taxon>Bacillales</taxon>
        <taxon>Bacillaceae</taxon>
        <taxon>Paracerasibacillus</taxon>
    </lineage>
</organism>
<evidence type="ECO:0000256" key="2">
    <source>
        <dbReference type="ARBA" id="ARBA00005278"/>
    </source>
</evidence>
<keyword evidence="6" id="KW-1185">Reference proteome</keyword>
<dbReference type="Pfam" id="PF03323">
    <property type="entry name" value="GerA"/>
    <property type="match status" value="1"/>
</dbReference>
<dbReference type="EMBL" id="JAWDIQ010000001">
    <property type="protein sequence ID" value="MDY0407785.1"/>
    <property type="molecule type" value="Genomic_DNA"/>
</dbReference>
<dbReference type="InterPro" id="IPR050768">
    <property type="entry name" value="UPF0353/GerABKA_families"/>
</dbReference>
<dbReference type="PANTHER" id="PTHR22550:SF5">
    <property type="entry name" value="LEUCINE ZIPPER PROTEIN 4"/>
    <property type="match status" value="1"/>
</dbReference>
<feature type="transmembrane region" description="Helical" evidence="4">
    <location>
        <begin position="22"/>
        <end position="41"/>
    </location>
</feature>
<gene>
    <name evidence="5" type="ORF">RWD45_03135</name>
</gene>
<evidence type="ECO:0000256" key="1">
    <source>
        <dbReference type="ARBA" id="ARBA00004141"/>
    </source>
</evidence>
<reference evidence="5 6" key="1">
    <citation type="submission" date="2023-10" db="EMBL/GenBank/DDBJ databases">
        <title>Virgibacillus soli CC-YMP-6 genome.</title>
        <authorList>
            <person name="Miliotis G."/>
            <person name="Sengupta P."/>
            <person name="Hameed A."/>
            <person name="Chuvochina M."/>
            <person name="Mcdonagh F."/>
            <person name="Simpson A.C."/>
            <person name="Singh N.K."/>
            <person name="Rekha P.D."/>
            <person name="Raman K."/>
            <person name="Hugenholtz P."/>
            <person name="Venkateswaran K."/>
        </authorList>
    </citation>
    <scope>NUCLEOTIDE SEQUENCE [LARGE SCALE GENOMIC DNA]</scope>
    <source>
        <strain evidence="5 6">CC-YMP-6</strain>
    </source>
</reference>
<evidence type="ECO:0000313" key="5">
    <source>
        <dbReference type="EMBL" id="MDY0407785.1"/>
    </source>
</evidence>
<evidence type="ECO:0000256" key="3">
    <source>
        <dbReference type="ARBA" id="ARBA00023136"/>
    </source>
</evidence>
<dbReference type="Proteomes" id="UP001275315">
    <property type="component" value="Unassembled WGS sequence"/>
</dbReference>
<evidence type="ECO:0000313" key="6">
    <source>
        <dbReference type="Proteomes" id="UP001275315"/>
    </source>
</evidence>
<proteinExistence type="inferred from homology"/>
<sequence length="86" mass="9101">MGIVGGIVIGQAAVEAGLTSNILIIVVAMSALASFTTPDYLMGTTIRIVRFPLILLSGFFGLVGLMFGLCFLVIHLVRLTSMGRPF</sequence>
<feature type="transmembrane region" description="Helical" evidence="4">
    <location>
        <begin position="53"/>
        <end position="77"/>
    </location>
</feature>
<keyword evidence="4" id="KW-1133">Transmembrane helix</keyword>
<keyword evidence="3 4" id="KW-0472">Membrane</keyword>
<keyword evidence="4" id="KW-0812">Transmembrane</keyword>
<name>A0ABU5CQP7_9BACI</name>
<dbReference type="InterPro" id="IPR004995">
    <property type="entry name" value="Spore_Ger"/>
</dbReference>
<dbReference type="PANTHER" id="PTHR22550">
    <property type="entry name" value="SPORE GERMINATION PROTEIN"/>
    <property type="match status" value="1"/>
</dbReference>
<protein>
    <submittedName>
        <fullName evidence="5">Spore germination protein</fullName>
    </submittedName>
</protein>
<evidence type="ECO:0000256" key="4">
    <source>
        <dbReference type="SAM" id="Phobius"/>
    </source>
</evidence>
<comment type="caution">
    <text evidence="5">The sequence shown here is derived from an EMBL/GenBank/DDBJ whole genome shotgun (WGS) entry which is preliminary data.</text>
</comment>
<comment type="subcellular location">
    <subcellularLocation>
        <location evidence="1">Membrane</location>
        <topology evidence="1">Multi-pass membrane protein</topology>
    </subcellularLocation>
</comment>